<proteinExistence type="predicted"/>
<reference evidence="1" key="1">
    <citation type="submission" date="2022-11" db="EMBL/GenBank/DDBJ databases">
        <title>Chromosomal genome sequence assembly and mating type (MAT) locus characterization of the leprose asexual lichenized fungus Lepraria neglecta (Nyl.) Erichsen.</title>
        <authorList>
            <person name="Allen J.L."/>
            <person name="Pfeffer B."/>
        </authorList>
    </citation>
    <scope>NUCLEOTIDE SEQUENCE</scope>
    <source>
        <strain evidence="1">Allen 5258</strain>
    </source>
</reference>
<evidence type="ECO:0000313" key="1">
    <source>
        <dbReference type="EMBL" id="KAK3170229.1"/>
    </source>
</evidence>
<keyword evidence="2" id="KW-1185">Reference proteome</keyword>
<dbReference type="Proteomes" id="UP001276659">
    <property type="component" value="Unassembled WGS sequence"/>
</dbReference>
<sequence length="225" mass="25370">MTDQQTTTQELWDAVDALDPSDEETLRWWVCVGWIAQRDQEQWLKTGHALVVDMEPGRKRNPWIVLASFWPNDGEPTWDGECEVYAEEKVDRNDKDQPGVLPGDRNRTPVGKIVNKSVKGSMLRAFGLAFEFDVLRRGSARGYIQSHRGPGLAHIMNWQFKRETGVTTYCRRAAESYAGEDGTHGEITEEVGHVTLEQHLANAALADPSQGLQTRFREVPTSSGF</sequence>
<name>A0AAE0DHX5_9LECA</name>
<comment type="caution">
    <text evidence="1">The sequence shown here is derived from an EMBL/GenBank/DDBJ whole genome shotgun (WGS) entry which is preliminary data.</text>
</comment>
<dbReference type="AlphaFoldDB" id="A0AAE0DHX5"/>
<organism evidence="1 2">
    <name type="scientific">Lepraria neglecta</name>
    <dbReference type="NCBI Taxonomy" id="209136"/>
    <lineage>
        <taxon>Eukaryota</taxon>
        <taxon>Fungi</taxon>
        <taxon>Dikarya</taxon>
        <taxon>Ascomycota</taxon>
        <taxon>Pezizomycotina</taxon>
        <taxon>Lecanoromycetes</taxon>
        <taxon>OSLEUM clade</taxon>
        <taxon>Lecanoromycetidae</taxon>
        <taxon>Lecanorales</taxon>
        <taxon>Lecanorineae</taxon>
        <taxon>Stereocaulaceae</taxon>
        <taxon>Lepraria</taxon>
    </lineage>
</organism>
<evidence type="ECO:0000313" key="2">
    <source>
        <dbReference type="Proteomes" id="UP001276659"/>
    </source>
</evidence>
<accession>A0AAE0DHX5</accession>
<gene>
    <name evidence="1" type="ORF">OEA41_009616</name>
</gene>
<dbReference type="EMBL" id="JASNWA010000009">
    <property type="protein sequence ID" value="KAK3170229.1"/>
    <property type="molecule type" value="Genomic_DNA"/>
</dbReference>
<protein>
    <submittedName>
        <fullName evidence="1">Uncharacterized protein</fullName>
    </submittedName>
</protein>